<dbReference type="AlphaFoldDB" id="A0A0G3M5K6"/>
<name>A0A0G3M5K6_CHRGL</name>
<dbReference type="KEGG" id="cgn:OK18_19185"/>
<reference evidence="1 2" key="1">
    <citation type="submission" date="2014-11" db="EMBL/GenBank/DDBJ databases">
        <authorList>
            <person name="Park G.-S."/>
            <person name="Hong S.-J."/>
            <person name="Jung B.K."/>
            <person name="Khan A.R."/>
            <person name="Kwak Y."/>
            <person name="Shin J.-H."/>
        </authorList>
    </citation>
    <scope>NUCLEOTIDE SEQUENCE [LARGE SCALE GENOMIC DNA]</scope>
    <source>
        <strain evidence="1 2">DSM 27622</strain>
    </source>
</reference>
<dbReference type="Proteomes" id="UP000035213">
    <property type="component" value="Chromosome"/>
</dbReference>
<dbReference type="PATRIC" id="fig|1324352.5.peg.4029"/>
<dbReference type="EMBL" id="CP009928">
    <property type="protein sequence ID" value="AKK74456.1"/>
    <property type="molecule type" value="Genomic_DNA"/>
</dbReference>
<accession>A0A0G3M5K6</accession>
<sequence>MRQVEYRINSQNDTVELILLAFKELSIGIGISALCDIEILRGDYSSTIVLTNKSEKEFKHSDFFWFGYFVGRDFEEKECEKCKTKKIAVLKKIKSKKQNKCQN</sequence>
<gene>
    <name evidence="1" type="ORF">OK18_19185</name>
</gene>
<protein>
    <submittedName>
        <fullName evidence="1">Uncharacterized protein</fullName>
    </submittedName>
</protein>
<dbReference type="RefSeq" id="WP_053329052.1">
    <property type="nucleotide sequence ID" value="NZ_CP009928.1"/>
</dbReference>
<evidence type="ECO:0000313" key="2">
    <source>
        <dbReference type="Proteomes" id="UP000035213"/>
    </source>
</evidence>
<dbReference type="OrthoDB" id="1269769at2"/>
<evidence type="ECO:0000313" key="1">
    <source>
        <dbReference type="EMBL" id="AKK74456.1"/>
    </source>
</evidence>
<dbReference type="STRING" id="1324352.OK18_19185"/>
<proteinExistence type="predicted"/>
<organism evidence="1 2">
    <name type="scientific">Chryseobacterium gallinarum</name>
    <dbReference type="NCBI Taxonomy" id="1324352"/>
    <lineage>
        <taxon>Bacteria</taxon>
        <taxon>Pseudomonadati</taxon>
        <taxon>Bacteroidota</taxon>
        <taxon>Flavobacteriia</taxon>
        <taxon>Flavobacteriales</taxon>
        <taxon>Weeksellaceae</taxon>
        <taxon>Chryseobacterium group</taxon>
        <taxon>Chryseobacterium</taxon>
    </lineage>
</organism>